<dbReference type="AlphaFoldDB" id="A0A821TNK8"/>
<dbReference type="EMBL" id="CAJOBZ010000026">
    <property type="protein sequence ID" value="CAF4877644.1"/>
    <property type="molecule type" value="Genomic_DNA"/>
</dbReference>
<evidence type="ECO:0000259" key="1">
    <source>
        <dbReference type="PROSITE" id="PS50878"/>
    </source>
</evidence>
<dbReference type="Pfam" id="PF00078">
    <property type="entry name" value="RVT_1"/>
    <property type="match status" value="1"/>
</dbReference>
<dbReference type="OrthoDB" id="410104at2759"/>
<sequence>MKNFQLEKKGIEINGQHLSNLRFADDIVIFSNSATQLQDMLNELVCASRSIDLEMNTSKTKIIANSKERPDFVNTTSLEYVPSYIYLWKQISFSHNRHVDETPRRVNLVWN</sequence>
<protein>
    <recommendedName>
        <fullName evidence="1">Reverse transcriptase domain-containing protein</fullName>
    </recommendedName>
</protein>
<dbReference type="PROSITE" id="PS50878">
    <property type="entry name" value="RT_POL"/>
    <property type="match status" value="1"/>
</dbReference>
<comment type="caution">
    <text evidence="2">The sequence shown here is derived from an EMBL/GenBank/DDBJ whole genome shotgun (WGS) entry which is preliminary data.</text>
</comment>
<evidence type="ECO:0000313" key="3">
    <source>
        <dbReference type="Proteomes" id="UP000663880"/>
    </source>
</evidence>
<evidence type="ECO:0000313" key="2">
    <source>
        <dbReference type="EMBL" id="CAF4877644.1"/>
    </source>
</evidence>
<dbReference type="PANTHER" id="PTHR47027">
    <property type="entry name" value="REVERSE TRANSCRIPTASE DOMAIN-CONTAINING PROTEIN"/>
    <property type="match status" value="1"/>
</dbReference>
<dbReference type="PANTHER" id="PTHR47027:SF20">
    <property type="entry name" value="REVERSE TRANSCRIPTASE-LIKE PROTEIN WITH RNA-DIRECTED DNA POLYMERASE DOMAIN"/>
    <property type="match status" value="1"/>
</dbReference>
<reference evidence="2" key="1">
    <citation type="submission" date="2021-02" db="EMBL/GenBank/DDBJ databases">
        <authorList>
            <person name="Steward A R."/>
        </authorList>
    </citation>
    <scope>NUCLEOTIDE SEQUENCE</scope>
</reference>
<accession>A0A821TNK8</accession>
<gene>
    <name evidence="2" type="ORF">PMACD_LOCUS9312</name>
</gene>
<proteinExistence type="predicted"/>
<feature type="domain" description="Reverse transcriptase" evidence="1">
    <location>
        <begin position="1"/>
        <end position="77"/>
    </location>
</feature>
<dbReference type="InterPro" id="IPR000477">
    <property type="entry name" value="RT_dom"/>
</dbReference>
<name>A0A821TNK8_9NEOP</name>
<keyword evidence="3" id="KW-1185">Reference proteome</keyword>
<organism evidence="2 3">
    <name type="scientific">Pieris macdunnoughi</name>
    <dbReference type="NCBI Taxonomy" id="345717"/>
    <lineage>
        <taxon>Eukaryota</taxon>
        <taxon>Metazoa</taxon>
        <taxon>Ecdysozoa</taxon>
        <taxon>Arthropoda</taxon>
        <taxon>Hexapoda</taxon>
        <taxon>Insecta</taxon>
        <taxon>Pterygota</taxon>
        <taxon>Neoptera</taxon>
        <taxon>Endopterygota</taxon>
        <taxon>Lepidoptera</taxon>
        <taxon>Glossata</taxon>
        <taxon>Ditrysia</taxon>
        <taxon>Papilionoidea</taxon>
        <taxon>Pieridae</taxon>
        <taxon>Pierinae</taxon>
        <taxon>Pieris</taxon>
    </lineage>
</organism>
<dbReference type="Proteomes" id="UP000663880">
    <property type="component" value="Unassembled WGS sequence"/>
</dbReference>